<name>A0A6F9J7R8_CAMFE</name>
<reference evidence="1" key="1">
    <citation type="submission" date="2019-12" db="EMBL/GenBank/DDBJ databases">
        <authorList>
            <consortium name="PulseNet: The National Subtyping Network for Foodborne Disease Surveillance"/>
            <person name="Tarr C.L."/>
            <person name="Trees E."/>
            <person name="Katz L.S."/>
            <person name="Carleton-Romer H.A."/>
            <person name="Stroika S."/>
            <person name="Kucerova Z."/>
            <person name="Roache K.F."/>
            <person name="Sabol A.L."/>
            <person name="Besser J."/>
            <person name="Gerner-Smidt P."/>
        </authorList>
    </citation>
    <scope>NUCLEOTIDE SEQUENCE</scope>
    <source>
        <strain evidence="1">PNUSAC014016</strain>
    </source>
</reference>
<evidence type="ECO:0000313" key="1">
    <source>
        <dbReference type="EMBL" id="EDO9681681.1"/>
    </source>
</evidence>
<gene>
    <name evidence="1" type="ORF">GPS25_03060</name>
</gene>
<organism evidence="1">
    <name type="scientific">Campylobacter fetus</name>
    <dbReference type="NCBI Taxonomy" id="196"/>
    <lineage>
        <taxon>Bacteria</taxon>
        <taxon>Pseudomonadati</taxon>
        <taxon>Campylobacterota</taxon>
        <taxon>Epsilonproteobacteria</taxon>
        <taxon>Campylobacterales</taxon>
        <taxon>Campylobacteraceae</taxon>
        <taxon>Campylobacter</taxon>
    </lineage>
</organism>
<protein>
    <submittedName>
        <fullName evidence="1">Uncharacterized protein</fullName>
    </submittedName>
</protein>
<proteinExistence type="predicted"/>
<dbReference type="RefSeq" id="WP_162167551.1">
    <property type="nucleotide sequence ID" value="NZ_AABUZP020000005.1"/>
</dbReference>
<accession>A0A6F9J7R8</accession>
<dbReference type="GeneID" id="61064499"/>
<dbReference type="EMBL" id="AANITE010000001">
    <property type="protein sequence ID" value="EDO9681681.1"/>
    <property type="molecule type" value="Genomic_DNA"/>
</dbReference>
<comment type="caution">
    <text evidence="1">The sequence shown here is derived from an EMBL/GenBank/DDBJ whole genome shotgun (WGS) entry which is preliminary data.</text>
</comment>
<dbReference type="AlphaFoldDB" id="A0A6F9J7R8"/>
<sequence length="51" mass="5705">MNTFSLSSSIWVSAAKLSFSRLFAQKYILKCALSPNADKGVKPLKLRYRPA</sequence>